<keyword evidence="2" id="KW-1185">Reference proteome</keyword>
<evidence type="ECO:0000313" key="1">
    <source>
        <dbReference type="EMBL" id="KAB7502566.1"/>
    </source>
</evidence>
<gene>
    <name evidence="1" type="ORF">Anas_02443</name>
</gene>
<dbReference type="AlphaFoldDB" id="A0A5N5T7I9"/>
<comment type="caution">
    <text evidence="1">The sequence shown here is derived from an EMBL/GenBank/DDBJ whole genome shotgun (WGS) entry which is preliminary data.</text>
</comment>
<protein>
    <submittedName>
        <fullName evidence="1">Uncharacterized protein</fullName>
    </submittedName>
</protein>
<organism evidence="1 2">
    <name type="scientific">Armadillidium nasatum</name>
    <dbReference type="NCBI Taxonomy" id="96803"/>
    <lineage>
        <taxon>Eukaryota</taxon>
        <taxon>Metazoa</taxon>
        <taxon>Ecdysozoa</taxon>
        <taxon>Arthropoda</taxon>
        <taxon>Crustacea</taxon>
        <taxon>Multicrustacea</taxon>
        <taxon>Malacostraca</taxon>
        <taxon>Eumalacostraca</taxon>
        <taxon>Peracarida</taxon>
        <taxon>Isopoda</taxon>
        <taxon>Oniscidea</taxon>
        <taxon>Crinocheta</taxon>
        <taxon>Armadillidiidae</taxon>
        <taxon>Armadillidium</taxon>
    </lineage>
</organism>
<sequence length="79" mass="9095">VPDIDFEKGFRILVPNIFQTWIQPLYLSVYVGEIEDPAFIEEDVALVHLTGPSENFGYYAEIILQEDLNLHTTLKLKQS</sequence>
<proteinExistence type="predicted"/>
<dbReference type="EMBL" id="SEYY01007217">
    <property type="protein sequence ID" value="KAB7502566.1"/>
    <property type="molecule type" value="Genomic_DNA"/>
</dbReference>
<reference evidence="1 2" key="1">
    <citation type="journal article" date="2019" name="PLoS Biol.">
        <title>Sex chromosomes control vertical transmission of feminizing Wolbachia symbionts in an isopod.</title>
        <authorList>
            <person name="Becking T."/>
            <person name="Chebbi M.A."/>
            <person name="Giraud I."/>
            <person name="Moumen B."/>
            <person name="Laverre T."/>
            <person name="Caubet Y."/>
            <person name="Peccoud J."/>
            <person name="Gilbert C."/>
            <person name="Cordaux R."/>
        </authorList>
    </citation>
    <scope>NUCLEOTIDE SEQUENCE [LARGE SCALE GENOMIC DNA]</scope>
    <source>
        <strain evidence="1">ANa2</strain>
        <tissue evidence="1">Whole body excluding digestive tract and cuticle</tissue>
    </source>
</reference>
<dbReference type="Proteomes" id="UP000326759">
    <property type="component" value="Unassembled WGS sequence"/>
</dbReference>
<accession>A0A5N5T7I9</accession>
<name>A0A5N5T7I9_9CRUS</name>
<evidence type="ECO:0000313" key="2">
    <source>
        <dbReference type="Proteomes" id="UP000326759"/>
    </source>
</evidence>
<feature type="non-terminal residue" evidence="1">
    <location>
        <position position="1"/>
    </location>
</feature>